<organism evidence="2 3">
    <name type="scientific">Thiobaca trueperi</name>
    <dbReference type="NCBI Taxonomy" id="127458"/>
    <lineage>
        <taxon>Bacteria</taxon>
        <taxon>Pseudomonadati</taxon>
        <taxon>Pseudomonadota</taxon>
        <taxon>Gammaproteobacteria</taxon>
        <taxon>Chromatiales</taxon>
        <taxon>Chromatiaceae</taxon>
        <taxon>Thiobaca</taxon>
    </lineage>
</organism>
<keyword evidence="3" id="KW-1185">Reference proteome</keyword>
<dbReference type="AlphaFoldDB" id="A0A4R3MTD6"/>
<proteinExistence type="predicted"/>
<protein>
    <submittedName>
        <fullName evidence="2">Putative nucleic-acid-binding protein</fullName>
    </submittedName>
</protein>
<feature type="domain" description="PIN" evidence="1">
    <location>
        <begin position="3"/>
        <end position="118"/>
    </location>
</feature>
<dbReference type="Gene3D" id="3.40.50.1010">
    <property type="entry name" value="5'-nuclease"/>
    <property type="match status" value="1"/>
</dbReference>
<gene>
    <name evidence="2" type="ORF">EDC35_10716</name>
</gene>
<sequence>MSLVDANIVLRYVLDDHAELSPKAAEILERQTVTLPMEAACEVIYVLQKVYAVERQDIQQQLSRLLDEKLVSLDKPAIFLKALECYSTSTLDFVDTLLWAYHVIEGQEVFTFDRKLHQHIRRTGEQIA</sequence>
<dbReference type="InterPro" id="IPR002716">
    <property type="entry name" value="PIN_dom"/>
</dbReference>
<reference evidence="2 3" key="1">
    <citation type="submission" date="2019-03" db="EMBL/GenBank/DDBJ databases">
        <title>Genomic Encyclopedia of Type Strains, Phase IV (KMG-IV): sequencing the most valuable type-strain genomes for metagenomic binning, comparative biology and taxonomic classification.</title>
        <authorList>
            <person name="Goeker M."/>
        </authorList>
    </citation>
    <scope>NUCLEOTIDE SEQUENCE [LARGE SCALE GENOMIC DNA]</scope>
    <source>
        <strain evidence="2 3">DSM 13587</strain>
    </source>
</reference>
<dbReference type="InterPro" id="IPR029060">
    <property type="entry name" value="PIN-like_dom_sf"/>
</dbReference>
<evidence type="ECO:0000313" key="2">
    <source>
        <dbReference type="EMBL" id="TCT19688.1"/>
    </source>
</evidence>
<dbReference type="EMBL" id="SMAO01000007">
    <property type="protein sequence ID" value="TCT19688.1"/>
    <property type="molecule type" value="Genomic_DNA"/>
</dbReference>
<dbReference type="RefSeq" id="WP_132977746.1">
    <property type="nucleotide sequence ID" value="NZ_SMAO01000007.1"/>
</dbReference>
<dbReference type="Pfam" id="PF01850">
    <property type="entry name" value="PIN"/>
    <property type="match status" value="1"/>
</dbReference>
<name>A0A4R3MTD6_9GAMM</name>
<dbReference type="SUPFAM" id="SSF88723">
    <property type="entry name" value="PIN domain-like"/>
    <property type="match status" value="1"/>
</dbReference>
<evidence type="ECO:0000259" key="1">
    <source>
        <dbReference type="Pfam" id="PF01850"/>
    </source>
</evidence>
<evidence type="ECO:0000313" key="3">
    <source>
        <dbReference type="Proteomes" id="UP000295717"/>
    </source>
</evidence>
<dbReference type="OrthoDB" id="32974at2"/>
<comment type="caution">
    <text evidence="2">The sequence shown here is derived from an EMBL/GenBank/DDBJ whole genome shotgun (WGS) entry which is preliminary data.</text>
</comment>
<accession>A0A4R3MTD6</accession>
<dbReference type="Proteomes" id="UP000295717">
    <property type="component" value="Unassembled WGS sequence"/>
</dbReference>